<name>A0A409XFB3_PSICY</name>
<evidence type="ECO:0000313" key="1">
    <source>
        <dbReference type="EMBL" id="PPQ89431.1"/>
    </source>
</evidence>
<gene>
    <name evidence="1" type="ORF">CVT25_012809</name>
</gene>
<reference evidence="1 2" key="1">
    <citation type="journal article" date="2018" name="Evol. Lett.">
        <title>Horizontal gene cluster transfer increased hallucinogenic mushroom diversity.</title>
        <authorList>
            <person name="Reynolds H.T."/>
            <person name="Vijayakumar V."/>
            <person name="Gluck-Thaler E."/>
            <person name="Korotkin H.B."/>
            <person name="Matheny P.B."/>
            <person name="Slot J.C."/>
        </authorList>
    </citation>
    <scope>NUCLEOTIDE SEQUENCE [LARGE SCALE GENOMIC DNA]</scope>
    <source>
        <strain evidence="1 2">2631</strain>
    </source>
</reference>
<proteinExistence type="predicted"/>
<sequence length="219" mass="24221">MKTAGHYYCAYCYHAGAEGEEAGMGIKEENRGGGMGAEEGGIVKANKQFCAAGSPHTLHPARQPQLMIAPPWHTCIHASDEEAEAEAEADEDDNETEDVMLITMQQRMQHCAKLKAMLFKIMQGRAGWIVFMNSIGDMQNIVDIEFKTDVSWFAGTTTSATNSMAMSVYGDDDHLHGQGGGEGIVMLIWTCIQDGMRRRASWRARAIQQTRSLWVRTIC</sequence>
<dbReference type="AlphaFoldDB" id="A0A409XFB3"/>
<organism evidence="1 2">
    <name type="scientific">Psilocybe cyanescens</name>
    <dbReference type="NCBI Taxonomy" id="93625"/>
    <lineage>
        <taxon>Eukaryota</taxon>
        <taxon>Fungi</taxon>
        <taxon>Dikarya</taxon>
        <taxon>Basidiomycota</taxon>
        <taxon>Agaricomycotina</taxon>
        <taxon>Agaricomycetes</taxon>
        <taxon>Agaricomycetidae</taxon>
        <taxon>Agaricales</taxon>
        <taxon>Agaricineae</taxon>
        <taxon>Strophariaceae</taxon>
        <taxon>Psilocybe</taxon>
    </lineage>
</organism>
<dbReference type="InParanoid" id="A0A409XFB3"/>
<evidence type="ECO:0000313" key="2">
    <source>
        <dbReference type="Proteomes" id="UP000283269"/>
    </source>
</evidence>
<dbReference type="Proteomes" id="UP000283269">
    <property type="component" value="Unassembled WGS sequence"/>
</dbReference>
<comment type="caution">
    <text evidence="1">The sequence shown here is derived from an EMBL/GenBank/DDBJ whole genome shotgun (WGS) entry which is preliminary data.</text>
</comment>
<dbReference type="EMBL" id="NHYD01001880">
    <property type="protein sequence ID" value="PPQ89431.1"/>
    <property type="molecule type" value="Genomic_DNA"/>
</dbReference>
<accession>A0A409XFB3</accession>
<protein>
    <submittedName>
        <fullName evidence="1">Uncharacterized protein</fullName>
    </submittedName>
</protein>
<keyword evidence="2" id="KW-1185">Reference proteome</keyword>